<feature type="region of interest" description="Disordered" evidence="2">
    <location>
        <begin position="591"/>
        <end position="631"/>
    </location>
</feature>
<feature type="domain" description="C2H2-type" evidence="3">
    <location>
        <begin position="354"/>
        <end position="377"/>
    </location>
</feature>
<evidence type="ECO:0000256" key="1">
    <source>
        <dbReference type="PROSITE-ProRule" id="PRU00042"/>
    </source>
</evidence>
<organism evidence="4 5">
    <name type="scientific">Cercospora berteroae</name>
    <dbReference type="NCBI Taxonomy" id="357750"/>
    <lineage>
        <taxon>Eukaryota</taxon>
        <taxon>Fungi</taxon>
        <taxon>Dikarya</taxon>
        <taxon>Ascomycota</taxon>
        <taxon>Pezizomycotina</taxon>
        <taxon>Dothideomycetes</taxon>
        <taxon>Dothideomycetidae</taxon>
        <taxon>Mycosphaerellales</taxon>
        <taxon>Mycosphaerellaceae</taxon>
        <taxon>Cercospora</taxon>
    </lineage>
</organism>
<keyword evidence="1" id="KW-0863">Zinc-finger</keyword>
<feature type="region of interest" description="Disordered" evidence="2">
    <location>
        <begin position="747"/>
        <end position="812"/>
    </location>
</feature>
<dbReference type="PROSITE" id="PS50157">
    <property type="entry name" value="ZINC_FINGER_C2H2_2"/>
    <property type="match status" value="1"/>
</dbReference>
<comment type="caution">
    <text evidence="4">The sequence shown here is derived from an EMBL/GenBank/DDBJ whole genome shotgun (WGS) entry which is preliminary data.</text>
</comment>
<name>A0A2S6C4L3_9PEZI</name>
<feature type="compositionally biased region" description="Acidic residues" evidence="2">
    <location>
        <begin position="224"/>
        <end position="234"/>
    </location>
</feature>
<dbReference type="OrthoDB" id="20872at2759"/>
<keyword evidence="1" id="KW-0862">Zinc</keyword>
<feature type="region of interest" description="Disordered" evidence="2">
    <location>
        <begin position="211"/>
        <end position="244"/>
    </location>
</feature>
<evidence type="ECO:0000313" key="4">
    <source>
        <dbReference type="EMBL" id="PPJ54661.1"/>
    </source>
</evidence>
<dbReference type="STRING" id="357750.A0A2S6C4L3"/>
<evidence type="ECO:0000256" key="2">
    <source>
        <dbReference type="SAM" id="MobiDB-lite"/>
    </source>
</evidence>
<evidence type="ECO:0000259" key="3">
    <source>
        <dbReference type="PROSITE" id="PS50157"/>
    </source>
</evidence>
<dbReference type="AlphaFoldDB" id="A0A2S6C4L3"/>
<dbReference type="Proteomes" id="UP000237631">
    <property type="component" value="Unassembled WGS sequence"/>
</dbReference>
<feature type="compositionally biased region" description="Basic and acidic residues" evidence="2">
    <location>
        <begin position="600"/>
        <end position="617"/>
    </location>
</feature>
<evidence type="ECO:0000313" key="5">
    <source>
        <dbReference type="Proteomes" id="UP000237631"/>
    </source>
</evidence>
<accession>A0A2S6C4L3</accession>
<feature type="compositionally biased region" description="Polar residues" evidence="2">
    <location>
        <begin position="799"/>
        <end position="808"/>
    </location>
</feature>
<reference evidence="5" key="1">
    <citation type="journal article" date="2017" name="bioRxiv">
        <title>Conservation of a gene cluster reveals novel cercosporin biosynthetic mechanisms and extends production to the genus Colletotrichum.</title>
        <authorList>
            <person name="de Jonge R."/>
            <person name="Ebert M.K."/>
            <person name="Huitt-Roehl C.R."/>
            <person name="Pal P."/>
            <person name="Suttle J.C."/>
            <person name="Spanner R.E."/>
            <person name="Neubauer J.D."/>
            <person name="Jurick W.M.II."/>
            <person name="Stott K.A."/>
            <person name="Secor G.A."/>
            <person name="Thomma B.P.H.J."/>
            <person name="Van de Peer Y."/>
            <person name="Townsend C.A."/>
            <person name="Bolton M.D."/>
        </authorList>
    </citation>
    <scope>NUCLEOTIDE SEQUENCE [LARGE SCALE GENOMIC DNA]</scope>
    <source>
        <strain evidence="5">CBS538.71</strain>
    </source>
</reference>
<keyword evidence="5" id="KW-1185">Reference proteome</keyword>
<dbReference type="Gene3D" id="3.30.160.60">
    <property type="entry name" value="Classic Zinc Finger"/>
    <property type="match status" value="1"/>
</dbReference>
<feature type="compositionally biased region" description="Basic residues" evidence="2">
    <location>
        <begin position="758"/>
        <end position="770"/>
    </location>
</feature>
<dbReference type="Pfam" id="PF22893">
    <property type="entry name" value="ULD_2"/>
    <property type="match status" value="1"/>
</dbReference>
<feature type="compositionally biased region" description="Basic and acidic residues" evidence="2">
    <location>
        <begin position="787"/>
        <end position="798"/>
    </location>
</feature>
<dbReference type="GO" id="GO:0008270">
    <property type="term" value="F:zinc ion binding"/>
    <property type="evidence" value="ECO:0007669"/>
    <property type="project" value="UniProtKB-KW"/>
</dbReference>
<keyword evidence="1" id="KW-0479">Metal-binding</keyword>
<sequence length="872" mass="98707">MTAKQYPPRGVIADRIESCVNKFESTIKRHQDKSQQGFVTSLTNEQYRFKAWVSQAATDTPAGQNGLDYSLRDTEGLRDRLLSLLQDLANNLDRACGVVEDAHNEGSAAVDDEDGEDNISLDFEYDSAPNDPAAEHTRHIVDTVSQLYRVTLALRTPAGIDYLKSAEASTAFGYQHFDEEHVRQDFPSAPEFLIKRLAECISRHRQLLKHRQNNTPDRDHCTSDDSDSSIEDNESGLMGVRPPSEVARTEASAITINTLWRSTASVASRPRLHSAPVLSLRLPQMPQRQGQEPLRCPICFLDVSVQNEKQWRNHVFDDLQPYVCTYEICASAHRAYSSAHQWKQHMISAHPISWRCPLECDRVFTTVQDLETHVVEHHKVSDDAMTLKTVSDACADPHDVLSSRRCALCQCVCPSQRHWFKHIQEHQQQLALFSLPQHLLVAASDDESDGTEIEETTKSHSKIRFGGTEDKDVRDASNNLERESSRSSWEDLAMQDSREKVLHELKSEVSDKLERAIDIAALLPLALSLHSTGRTHRQQDQREELESRLIKLLAATMSGRSKEEREAIVAKFSERLGTPYSIKVPSGGLGIELQKRKERRDRGRRERLPEVPDERQDQSIGQGFTGVGIKDPLANDVSRPAPTHSTIDALKQQPPEQNSFQEHERHIQAVSFCDAFGAWYRFPFSTVRNWAGMQQCVLQASKVTGEDHETLVRDGKYSLIDSTGHIILPDFWSINVWPGLAVHMQMWSQPQTSEKSKATPKKRSKRHNRKSSSDQDWSRLDSSAEELPSRSDPYEKNPHPTNHGSHGPTQRLRKYTSKAIPGRIDRAPAPVLARDFDAPQAVLHSDREANQNLLNQLTHLRDVLTEILHVHM</sequence>
<dbReference type="InterPro" id="IPR058925">
    <property type="entry name" value="zf-C2H2_AcuF"/>
</dbReference>
<feature type="compositionally biased region" description="Basic and acidic residues" evidence="2">
    <location>
        <begin position="467"/>
        <end position="486"/>
    </location>
</feature>
<protein>
    <recommendedName>
        <fullName evidence="3">C2H2-type domain-containing protein</fullName>
    </recommendedName>
</protein>
<gene>
    <name evidence="4" type="ORF">CBER1_07655</name>
</gene>
<feature type="compositionally biased region" description="Acidic residues" evidence="2">
    <location>
        <begin position="445"/>
        <end position="454"/>
    </location>
</feature>
<dbReference type="PANTHER" id="PTHR35391:SF7">
    <property type="entry name" value="C2H2-TYPE DOMAIN-CONTAINING PROTEIN"/>
    <property type="match status" value="1"/>
</dbReference>
<dbReference type="SMART" id="SM00355">
    <property type="entry name" value="ZnF_C2H2"/>
    <property type="match status" value="3"/>
</dbReference>
<dbReference type="InterPro" id="IPR054464">
    <property type="entry name" value="ULD_fung"/>
</dbReference>
<dbReference type="InterPro" id="IPR013087">
    <property type="entry name" value="Znf_C2H2_type"/>
</dbReference>
<feature type="region of interest" description="Disordered" evidence="2">
    <location>
        <begin position="445"/>
        <end position="486"/>
    </location>
</feature>
<dbReference type="PANTHER" id="PTHR35391">
    <property type="entry name" value="C2H2-TYPE DOMAIN-CONTAINING PROTEIN-RELATED"/>
    <property type="match status" value="1"/>
</dbReference>
<dbReference type="EMBL" id="PNEN01000559">
    <property type="protein sequence ID" value="PPJ54661.1"/>
    <property type="molecule type" value="Genomic_DNA"/>
</dbReference>
<dbReference type="Pfam" id="PF26082">
    <property type="entry name" value="zf-C2H2_AcuF"/>
    <property type="match status" value="1"/>
</dbReference>
<proteinExistence type="predicted"/>